<dbReference type="SUPFAM" id="SSF111038">
    <property type="entry name" value="YjbQ-like"/>
    <property type="match status" value="1"/>
</dbReference>
<evidence type="ECO:0000313" key="2">
    <source>
        <dbReference type="EMBL" id="MCU6697742.1"/>
    </source>
</evidence>
<dbReference type="Pfam" id="PF01894">
    <property type="entry name" value="YjbQ"/>
    <property type="match status" value="1"/>
</dbReference>
<sequence length="133" mass="14546">MKNTKRTVIEVQSDARTGFYDATEAIAAWASGQKGSLLHLFLPHTTAALVISDKMDTVSRDVDMLLGTIFPEKGSYVHRSPNSDAHAKSVVCGCELTIPLEEGRLLLGEWQRVFVVEGDGPGKTRKIICTITE</sequence>
<evidence type="ECO:0000313" key="3">
    <source>
        <dbReference type="Proteomes" id="UP001652461"/>
    </source>
</evidence>
<reference evidence="2 3" key="1">
    <citation type="journal article" date="2021" name="ISME Commun">
        <title>Automated analysis of genomic sequences facilitates high-throughput and comprehensive description of bacteria.</title>
        <authorList>
            <person name="Hitch T.C.A."/>
        </authorList>
    </citation>
    <scope>NUCLEOTIDE SEQUENCE [LARGE SCALE GENOMIC DNA]</scope>
    <source>
        <strain evidence="2 3">Sanger_04</strain>
    </source>
</reference>
<dbReference type="PIRSF" id="PIRSF004681">
    <property type="entry name" value="UCP004681"/>
    <property type="match status" value="1"/>
</dbReference>
<dbReference type="NCBIfam" id="TIGR00149">
    <property type="entry name" value="TIGR00149_YjbQ"/>
    <property type="match status" value="1"/>
</dbReference>
<dbReference type="PANTHER" id="PTHR30615:SF8">
    <property type="entry name" value="UPF0047 PROTEIN C4A8.02C"/>
    <property type="match status" value="1"/>
</dbReference>
<comment type="similarity">
    <text evidence="1">Belongs to the UPF0047 family.</text>
</comment>
<accession>A0ABT2RZH6</accession>
<protein>
    <submittedName>
        <fullName evidence="2">Secondary thiamine-phosphate synthase enzyme YjbQ</fullName>
    </submittedName>
</protein>
<dbReference type="InterPro" id="IPR001602">
    <property type="entry name" value="UPF0047_YjbQ-like"/>
</dbReference>
<name>A0ABT2RZH6_9FIRM</name>
<organism evidence="2 3">
    <name type="scientific">Laedolimicola ammoniilytica</name>
    <dbReference type="NCBI Taxonomy" id="2981771"/>
    <lineage>
        <taxon>Bacteria</taxon>
        <taxon>Bacillati</taxon>
        <taxon>Bacillota</taxon>
        <taxon>Clostridia</taxon>
        <taxon>Lachnospirales</taxon>
        <taxon>Lachnospiraceae</taxon>
        <taxon>Laedolimicola</taxon>
    </lineage>
</organism>
<dbReference type="InterPro" id="IPR035917">
    <property type="entry name" value="YjbQ-like_sf"/>
</dbReference>
<dbReference type="RefSeq" id="WP_262670858.1">
    <property type="nucleotide sequence ID" value="NZ_JAOQKC010000018.1"/>
</dbReference>
<keyword evidence="3" id="KW-1185">Reference proteome</keyword>
<evidence type="ECO:0000256" key="1">
    <source>
        <dbReference type="ARBA" id="ARBA00005534"/>
    </source>
</evidence>
<comment type="caution">
    <text evidence="2">The sequence shown here is derived from an EMBL/GenBank/DDBJ whole genome shotgun (WGS) entry which is preliminary data.</text>
</comment>
<dbReference type="Proteomes" id="UP001652461">
    <property type="component" value="Unassembled WGS sequence"/>
</dbReference>
<dbReference type="PANTHER" id="PTHR30615">
    <property type="entry name" value="UNCHARACTERIZED PROTEIN YJBQ-RELATED"/>
    <property type="match status" value="1"/>
</dbReference>
<gene>
    <name evidence="2" type="ORF">OCV63_12680</name>
</gene>
<dbReference type="Gene3D" id="2.60.120.460">
    <property type="entry name" value="YjbQ-like"/>
    <property type="match status" value="1"/>
</dbReference>
<proteinExistence type="inferred from homology"/>
<dbReference type="EMBL" id="JAOQKC010000018">
    <property type="protein sequence ID" value="MCU6697742.1"/>
    <property type="molecule type" value="Genomic_DNA"/>
</dbReference>